<evidence type="ECO:0000256" key="1">
    <source>
        <dbReference type="SAM" id="SignalP"/>
    </source>
</evidence>
<evidence type="ECO:0008006" key="3">
    <source>
        <dbReference type="Google" id="ProtNLM"/>
    </source>
</evidence>
<keyword evidence="1" id="KW-0732">Signal</keyword>
<proteinExistence type="predicted"/>
<gene>
    <name evidence="2" type="ORF">XELAEV_18004032mg</name>
</gene>
<feature type="chain" id="PRO_5037608548" description="Activin types I and II receptor domain-containing protein" evidence="1">
    <location>
        <begin position="24"/>
        <end position="142"/>
    </location>
</feature>
<sequence length="142" mass="15459">MFPVSPVRFLLLLLLAPLQFGAALECVITDPPGSNIIHDSLKYKLCVAAQGQMRANAQLKLYGTTCGGNTDCVELNPHRLITCCETNNCIKEQGISLQTKNKAQMIMRCPDPPGCKLIGKNISNSTCCIVGNCEFWMQPTIG</sequence>
<dbReference type="EMBL" id="KV467235">
    <property type="protein sequence ID" value="OCT57095.1"/>
    <property type="molecule type" value="Genomic_DNA"/>
</dbReference>
<feature type="signal peptide" evidence="1">
    <location>
        <begin position="1"/>
        <end position="23"/>
    </location>
</feature>
<evidence type="ECO:0000313" key="2">
    <source>
        <dbReference type="EMBL" id="OCT57095.1"/>
    </source>
</evidence>
<dbReference type="AlphaFoldDB" id="A0A974GZZ9"/>
<accession>A0A974GZZ9</accession>
<name>A0A974GZZ9_XENLA</name>
<protein>
    <recommendedName>
        <fullName evidence="3">Activin types I and II receptor domain-containing protein</fullName>
    </recommendedName>
</protein>
<reference evidence="2" key="1">
    <citation type="submission" date="2016-05" db="EMBL/GenBank/DDBJ databases">
        <title>WGS assembly of Xenopus laevis.</title>
        <authorList>
            <person name="Session A."/>
            <person name="Uno Y."/>
            <person name="Kwon T."/>
            <person name="Chapman J."/>
            <person name="Toyoda A."/>
            <person name="Takahashi S."/>
            <person name="Fukui A."/>
            <person name="Hikosaka A."/>
            <person name="Putnam N."/>
            <person name="Stites J."/>
            <person name="Van Heeringen S."/>
            <person name="Quigley I."/>
            <person name="Heinz S."/>
            <person name="Hellsten U."/>
            <person name="Lyons J."/>
            <person name="Suzuki A."/>
            <person name="Kondo M."/>
            <person name="Ogino H."/>
            <person name="Ochi H."/>
            <person name="Bogdanovic O."/>
            <person name="Lister R."/>
            <person name="Georgiou G."/>
            <person name="Paranjpe S."/>
            <person name="Van Kruijsbergen I."/>
            <person name="Mozaffari S."/>
            <person name="Shu S."/>
            <person name="Schmutz J."/>
            <person name="Jenkins J."/>
            <person name="Grimwood J."/>
            <person name="Carlson J."/>
            <person name="Mitros T."/>
            <person name="Simakov O."/>
            <person name="Heald R."/>
            <person name="Miller K."/>
            <person name="Haudenschild C."/>
            <person name="Kuroki Y."/>
            <person name="Tanaka T."/>
            <person name="Michiue T."/>
            <person name="Watanabe M."/>
            <person name="Kinoshita T."/>
            <person name="Ohta Y."/>
            <person name="Mawaribuchi S."/>
            <person name="Suzuki Y."/>
            <person name="Haramoto Y."/>
            <person name="Yamamoto T."/>
            <person name="Takagi C."/>
            <person name="Kitzman J."/>
            <person name="Shendure J."/>
            <person name="Nakayama T."/>
            <person name="Izutsu Y."/>
            <person name="Robert J."/>
            <person name="Dichmann D."/>
            <person name="Flajnik M."/>
            <person name="Houston D."/>
            <person name="Marcotte E."/>
            <person name="Wallingford J."/>
            <person name="Ito Y."/>
            <person name="Asashima M."/>
            <person name="Ueno N."/>
            <person name="Matsuda Y."/>
            <person name="Jan Veenstra G."/>
            <person name="Fujiyama A."/>
            <person name="Harland R."/>
            <person name="Taira M."/>
            <person name="Rokhsar D.S."/>
        </authorList>
    </citation>
    <scope>NUCLEOTIDE SEQUENCE</scope>
    <source>
        <strain evidence="2">J</strain>
        <tissue evidence="2">Blood</tissue>
    </source>
</reference>
<dbReference type="Proteomes" id="UP000694892">
    <property type="component" value="Unassembled WGS sequence"/>
</dbReference>
<organism evidence="2">
    <name type="scientific">Xenopus laevis</name>
    <name type="common">African clawed frog</name>
    <dbReference type="NCBI Taxonomy" id="8355"/>
    <lineage>
        <taxon>Eukaryota</taxon>
        <taxon>Metazoa</taxon>
        <taxon>Chordata</taxon>
        <taxon>Craniata</taxon>
        <taxon>Vertebrata</taxon>
        <taxon>Euteleostomi</taxon>
        <taxon>Amphibia</taxon>
        <taxon>Batrachia</taxon>
        <taxon>Anura</taxon>
        <taxon>Pipoidea</taxon>
        <taxon>Pipidae</taxon>
        <taxon>Xenopodinae</taxon>
        <taxon>Xenopus</taxon>
        <taxon>Xenopus</taxon>
    </lineage>
</organism>